<keyword evidence="3" id="KW-1185">Reference proteome</keyword>
<dbReference type="AlphaFoldDB" id="A0AAN5I9R2"/>
<proteinExistence type="predicted"/>
<sequence length="377" mass="42333">DDLVLDLRIGVAVEGESSVGEDLIDENPIRVDVGLPRVDVRLHDLGSSPESIFIGCTCQAKPNYLCHLSIHVEQAVTTGYVSVHHSLMVEVSEAVGDVASEKNSLVHRGRGVLLEELIQGAASDQLHDDHDRFLLNHHSVESHDVDMLELAHDRRLFLQFHRRSFRVNCALDHFDGNIAELLEWQAQLARVHLTKGSLAQLLDELHVLGTKLPALLGDWIEQPHLHLPSHHRNGHHRVLPNESLDGRALRLVVESVHEFLSTLCLEILGPDRNIDCFLVPDDSDKDPFATTVSNGHSEYVIALLIQHGPNLILQDVAMVSLHLLEVLHHRRCCSWWRQRVLGVVLMIRVLVALVCLPPLAVVLLTADWRVFLARSRR</sequence>
<evidence type="ECO:0000313" key="2">
    <source>
        <dbReference type="EMBL" id="GMR57958.1"/>
    </source>
</evidence>
<feature type="non-terminal residue" evidence="2">
    <location>
        <position position="1"/>
    </location>
</feature>
<dbReference type="Proteomes" id="UP001328107">
    <property type="component" value="Unassembled WGS sequence"/>
</dbReference>
<gene>
    <name evidence="2" type="ORF">PMAYCL1PPCAC_28153</name>
</gene>
<keyword evidence="1" id="KW-0472">Membrane</keyword>
<comment type="caution">
    <text evidence="2">The sequence shown here is derived from an EMBL/GenBank/DDBJ whole genome shotgun (WGS) entry which is preliminary data.</text>
</comment>
<organism evidence="2 3">
    <name type="scientific">Pristionchus mayeri</name>
    <dbReference type="NCBI Taxonomy" id="1317129"/>
    <lineage>
        <taxon>Eukaryota</taxon>
        <taxon>Metazoa</taxon>
        <taxon>Ecdysozoa</taxon>
        <taxon>Nematoda</taxon>
        <taxon>Chromadorea</taxon>
        <taxon>Rhabditida</taxon>
        <taxon>Rhabditina</taxon>
        <taxon>Diplogasteromorpha</taxon>
        <taxon>Diplogasteroidea</taxon>
        <taxon>Neodiplogasteridae</taxon>
        <taxon>Pristionchus</taxon>
    </lineage>
</organism>
<accession>A0AAN5I9R2</accession>
<keyword evidence="1" id="KW-1133">Transmembrane helix</keyword>
<dbReference type="EMBL" id="BTRK01000006">
    <property type="protein sequence ID" value="GMR57958.1"/>
    <property type="molecule type" value="Genomic_DNA"/>
</dbReference>
<protein>
    <submittedName>
        <fullName evidence="2">Uncharacterized protein</fullName>
    </submittedName>
</protein>
<name>A0AAN5I9R2_9BILA</name>
<keyword evidence="1" id="KW-0812">Transmembrane</keyword>
<feature type="transmembrane region" description="Helical" evidence="1">
    <location>
        <begin position="340"/>
        <end position="366"/>
    </location>
</feature>
<evidence type="ECO:0000313" key="3">
    <source>
        <dbReference type="Proteomes" id="UP001328107"/>
    </source>
</evidence>
<evidence type="ECO:0000256" key="1">
    <source>
        <dbReference type="SAM" id="Phobius"/>
    </source>
</evidence>
<reference evidence="3" key="1">
    <citation type="submission" date="2022-10" db="EMBL/GenBank/DDBJ databases">
        <title>Genome assembly of Pristionchus species.</title>
        <authorList>
            <person name="Yoshida K."/>
            <person name="Sommer R.J."/>
        </authorList>
    </citation>
    <scope>NUCLEOTIDE SEQUENCE [LARGE SCALE GENOMIC DNA]</scope>
    <source>
        <strain evidence="3">RS5460</strain>
    </source>
</reference>
<dbReference type="AntiFam" id="ANF00226">
    <property type="entry name" value="Shadow ORF (opposite pknB)"/>
</dbReference>